<proteinExistence type="predicted"/>
<evidence type="ECO:0000313" key="6">
    <source>
        <dbReference type="EMBL" id="GAA1156995.1"/>
    </source>
</evidence>
<comment type="caution">
    <text evidence="6">The sequence shown here is derived from an EMBL/GenBank/DDBJ whole genome shotgun (WGS) entry which is preliminary data.</text>
</comment>
<dbReference type="PANTHER" id="PTHR43078">
    <property type="entry name" value="UDP-GLUCURONIC ACID DECARBOXYLASE-RELATED"/>
    <property type="match status" value="1"/>
</dbReference>
<dbReference type="EMBL" id="BAAAJE010000023">
    <property type="protein sequence ID" value="GAA1156995.1"/>
    <property type="molecule type" value="Genomic_DNA"/>
</dbReference>
<keyword evidence="3" id="KW-0520">NAD</keyword>
<gene>
    <name evidence="6" type="ORF">GCM10009606_38720</name>
</gene>
<evidence type="ECO:0000256" key="1">
    <source>
        <dbReference type="ARBA" id="ARBA00001911"/>
    </source>
</evidence>
<dbReference type="PANTHER" id="PTHR43078:SF6">
    <property type="entry name" value="UDP-GLUCURONIC ACID DECARBOXYLASE 1"/>
    <property type="match status" value="1"/>
</dbReference>
<sequence length="319" mass="34085">MDGARVVVTGGAGFLGSWLCERLLGDGAAVVCVDSLVTGARTNVAPLVDHPRFTFVAADVCEGVPVDGAVDRVFHLASVASPVHYLRLPLETLRSGSLGTTHALDLAERTGARFLLASTSEVYGDPLEHPQHESYWGNVNPIGPRSVYDEAKRFAEATTAAYRRSLGTDATIARIFNTYGPRMALADGRVVPAFVQQALAGEPLTVAGDGSQTRSLCWVADTVDGLVRLGESGFPGPVNIGGDAEVTVLELARTIIDLTGSSSTIEHVPLPQDDPRVRRPDLAEAEGLLGWRPRTPLREGLIRTIEWVAAQRRPEHLPA</sequence>
<dbReference type="Pfam" id="PF01370">
    <property type="entry name" value="Epimerase"/>
    <property type="match status" value="1"/>
</dbReference>
<feature type="domain" description="NAD-dependent epimerase/dehydratase" evidence="5">
    <location>
        <begin position="6"/>
        <end position="241"/>
    </location>
</feature>
<dbReference type="InterPro" id="IPR044516">
    <property type="entry name" value="UXS-like"/>
</dbReference>
<name>A0ABN1UND1_9ACTN</name>
<comment type="cofactor">
    <cofactor evidence="1">
        <name>NAD(+)</name>
        <dbReference type="ChEBI" id="CHEBI:57540"/>
    </cofactor>
</comment>
<protein>
    <submittedName>
        <fullName evidence="6">GDP-mannose 4,6-dehydratase</fullName>
    </submittedName>
</protein>
<dbReference type="Gene3D" id="3.40.50.720">
    <property type="entry name" value="NAD(P)-binding Rossmann-like Domain"/>
    <property type="match status" value="1"/>
</dbReference>
<evidence type="ECO:0000256" key="4">
    <source>
        <dbReference type="ARBA" id="ARBA00023239"/>
    </source>
</evidence>
<keyword evidence="7" id="KW-1185">Reference proteome</keyword>
<dbReference type="CDD" id="cd05230">
    <property type="entry name" value="UGD_SDR_e"/>
    <property type="match status" value="1"/>
</dbReference>
<keyword evidence="2" id="KW-0210">Decarboxylase</keyword>
<evidence type="ECO:0000256" key="2">
    <source>
        <dbReference type="ARBA" id="ARBA00022793"/>
    </source>
</evidence>
<evidence type="ECO:0000256" key="3">
    <source>
        <dbReference type="ARBA" id="ARBA00023027"/>
    </source>
</evidence>
<evidence type="ECO:0000313" key="7">
    <source>
        <dbReference type="Proteomes" id="UP001499979"/>
    </source>
</evidence>
<accession>A0ABN1UND1</accession>
<evidence type="ECO:0000259" key="5">
    <source>
        <dbReference type="Pfam" id="PF01370"/>
    </source>
</evidence>
<reference evidence="6 7" key="1">
    <citation type="journal article" date="2019" name="Int. J. Syst. Evol. Microbiol.">
        <title>The Global Catalogue of Microorganisms (GCM) 10K type strain sequencing project: providing services to taxonomists for standard genome sequencing and annotation.</title>
        <authorList>
            <consortium name="The Broad Institute Genomics Platform"/>
            <consortium name="The Broad Institute Genome Sequencing Center for Infectious Disease"/>
            <person name="Wu L."/>
            <person name="Ma J."/>
        </authorList>
    </citation>
    <scope>NUCLEOTIDE SEQUENCE [LARGE SCALE GENOMIC DNA]</scope>
    <source>
        <strain evidence="6 7">JCM 11813</strain>
    </source>
</reference>
<dbReference type="InterPro" id="IPR036291">
    <property type="entry name" value="NAD(P)-bd_dom_sf"/>
</dbReference>
<organism evidence="6 7">
    <name type="scientific">Nocardioides aquiterrae</name>
    <dbReference type="NCBI Taxonomy" id="203799"/>
    <lineage>
        <taxon>Bacteria</taxon>
        <taxon>Bacillati</taxon>
        <taxon>Actinomycetota</taxon>
        <taxon>Actinomycetes</taxon>
        <taxon>Propionibacteriales</taxon>
        <taxon>Nocardioidaceae</taxon>
        <taxon>Nocardioides</taxon>
    </lineage>
</organism>
<dbReference type="SUPFAM" id="SSF51735">
    <property type="entry name" value="NAD(P)-binding Rossmann-fold domains"/>
    <property type="match status" value="1"/>
</dbReference>
<dbReference type="Gene3D" id="3.90.25.10">
    <property type="entry name" value="UDP-galactose 4-epimerase, domain 1"/>
    <property type="match status" value="1"/>
</dbReference>
<dbReference type="Proteomes" id="UP001499979">
    <property type="component" value="Unassembled WGS sequence"/>
</dbReference>
<dbReference type="InterPro" id="IPR001509">
    <property type="entry name" value="Epimerase_deHydtase"/>
</dbReference>
<keyword evidence="4" id="KW-0456">Lyase</keyword>